<sequence>MLAGQPPFDGEDEDELFTAITEHNVSYPKSMSKESVLICKGFLTKPPSKRLGCGSEGERNVKEHCFFRRIEWPKIERRQVQPPFKPKISSKSTTENFDAQFLRLPLKLTQPDWDILEEMKGDEFVSFDHFNFDYAAEAACAEYGREAEEALLLGHNKNFEENLGKNKEELLSNGNIKELNEEEIKKQNLKLNSECSDDANNITNNLNNKIPAFVSSINYSLVRDSLIDGPQQFYYSFRKRSRDDTSNFDSEFTGEQPKLTPVDRLFLMNLDQNEFEGFTYGNEDYALQRDGLFEY</sequence>
<keyword evidence="3" id="KW-0547">Nucleotide-binding</keyword>
<dbReference type="SMART" id="SM00133">
    <property type="entry name" value="S_TK_X"/>
    <property type="match status" value="2"/>
</dbReference>
<dbReference type="Gene3D" id="3.30.200.20">
    <property type="entry name" value="Phosphorylase Kinase, domain 1"/>
    <property type="match status" value="2"/>
</dbReference>
<feature type="domain" description="AGC-kinase C-terminal" evidence="6">
    <location>
        <begin position="215"/>
        <end position="290"/>
    </location>
</feature>
<dbReference type="AlphaFoldDB" id="A0A914NES1"/>
<protein>
    <submittedName>
        <fullName evidence="8">AGC-kinase C-terminal domain-containing protein</fullName>
    </submittedName>
</protein>
<reference evidence="8" key="1">
    <citation type="submission" date="2022-11" db="UniProtKB">
        <authorList>
            <consortium name="WormBaseParasite"/>
        </authorList>
    </citation>
    <scope>IDENTIFICATION</scope>
</reference>
<keyword evidence="2" id="KW-0808">Transferase</keyword>
<keyword evidence="1" id="KW-0723">Serine/threonine-protein kinase</keyword>
<keyword evidence="7" id="KW-1185">Reference proteome</keyword>
<proteinExistence type="predicted"/>
<evidence type="ECO:0000313" key="7">
    <source>
        <dbReference type="Proteomes" id="UP000887563"/>
    </source>
</evidence>
<name>A0A914NES1_MELIC</name>
<dbReference type="Pfam" id="PF00433">
    <property type="entry name" value="Pkinase_C"/>
    <property type="match status" value="2"/>
</dbReference>
<dbReference type="PANTHER" id="PTHR24351">
    <property type="entry name" value="RIBOSOMAL PROTEIN S6 KINASE"/>
    <property type="match status" value="1"/>
</dbReference>
<evidence type="ECO:0000256" key="3">
    <source>
        <dbReference type="ARBA" id="ARBA00022741"/>
    </source>
</evidence>
<dbReference type="GO" id="GO:0004674">
    <property type="term" value="F:protein serine/threonine kinase activity"/>
    <property type="evidence" value="ECO:0007669"/>
    <property type="project" value="UniProtKB-KW"/>
</dbReference>
<dbReference type="WBParaSite" id="Minc3s05876g38954">
    <property type="protein sequence ID" value="Minc3s05876g38954"/>
    <property type="gene ID" value="Minc3s05876g38954"/>
</dbReference>
<dbReference type="InterPro" id="IPR011009">
    <property type="entry name" value="Kinase-like_dom_sf"/>
</dbReference>
<dbReference type="SUPFAM" id="SSF56112">
    <property type="entry name" value="Protein kinase-like (PK-like)"/>
    <property type="match status" value="1"/>
</dbReference>
<dbReference type="Proteomes" id="UP000887563">
    <property type="component" value="Unplaced"/>
</dbReference>
<accession>A0A914NES1</accession>
<evidence type="ECO:0000256" key="4">
    <source>
        <dbReference type="ARBA" id="ARBA00022777"/>
    </source>
</evidence>
<feature type="domain" description="AGC-kinase C-terminal" evidence="6">
    <location>
        <begin position="68"/>
        <end position="139"/>
    </location>
</feature>
<keyword evidence="5" id="KW-0067">ATP-binding</keyword>
<evidence type="ECO:0000256" key="5">
    <source>
        <dbReference type="ARBA" id="ARBA00022840"/>
    </source>
</evidence>
<dbReference type="Gene3D" id="1.10.510.10">
    <property type="entry name" value="Transferase(Phosphotransferase) domain 1"/>
    <property type="match status" value="1"/>
</dbReference>
<evidence type="ECO:0000313" key="8">
    <source>
        <dbReference type="WBParaSite" id="Minc3s05876g38954"/>
    </source>
</evidence>
<evidence type="ECO:0000259" key="6">
    <source>
        <dbReference type="PROSITE" id="PS51285"/>
    </source>
</evidence>
<dbReference type="PROSITE" id="PS51285">
    <property type="entry name" value="AGC_KINASE_CTER"/>
    <property type="match status" value="2"/>
</dbReference>
<evidence type="ECO:0000256" key="1">
    <source>
        <dbReference type="ARBA" id="ARBA00022527"/>
    </source>
</evidence>
<dbReference type="GO" id="GO:0005524">
    <property type="term" value="F:ATP binding"/>
    <property type="evidence" value="ECO:0007669"/>
    <property type="project" value="UniProtKB-KW"/>
</dbReference>
<dbReference type="InterPro" id="IPR000961">
    <property type="entry name" value="AGC-kinase_C"/>
</dbReference>
<keyword evidence="4" id="KW-0418">Kinase</keyword>
<dbReference type="InterPro" id="IPR017892">
    <property type="entry name" value="Pkinase_C"/>
</dbReference>
<evidence type="ECO:0000256" key="2">
    <source>
        <dbReference type="ARBA" id="ARBA00022679"/>
    </source>
</evidence>
<dbReference type="FunFam" id="1.10.510.10:FF:002760">
    <property type="match status" value="1"/>
</dbReference>
<organism evidence="7 8">
    <name type="scientific">Meloidogyne incognita</name>
    <name type="common">Southern root-knot nematode worm</name>
    <name type="synonym">Oxyuris incognita</name>
    <dbReference type="NCBI Taxonomy" id="6306"/>
    <lineage>
        <taxon>Eukaryota</taxon>
        <taxon>Metazoa</taxon>
        <taxon>Ecdysozoa</taxon>
        <taxon>Nematoda</taxon>
        <taxon>Chromadorea</taxon>
        <taxon>Rhabditida</taxon>
        <taxon>Tylenchina</taxon>
        <taxon>Tylenchomorpha</taxon>
        <taxon>Tylenchoidea</taxon>
        <taxon>Meloidogynidae</taxon>
        <taxon>Meloidogyninae</taxon>
        <taxon>Meloidogyne</taxon>
        <taxon>Meloidogyne incognita group</taxon>
    </lineage>
</organism>